<dbReference type="InterPro" id="IPR029016">
    <property type="entry name" value="GAF-like_dom_sf"/>
</dbReference>
<dbReference type="InterPro" id="IPR003018">
    <property type="entry name" value="GAF"/>
</dbReference>
<dbReference type="EMBL" id="CP028519">
    <property type="protein sequence ID" value="AVY93994.1"/>
    <property type="molecule type" value="Genomic_DNA"/>
</dbReference>
<dbReference type="KEGG" id="maer:DAI18_08015"/>
<protein>
    <recommendedName>
        <fullName evidence="1">GAF domain-containing protein</fullName>
    </recommendedName>
</protein>
<dbReference type="OrthoDB" id="5762638at2"/>
<accession>A0A2S0P9A4</accession>
<evidence type="ECO:0000313" key="2">
    <source>
        <dbReference type="EMBL" id="AVY93994.1"/>
    </source>
</evidence>
<evidence type="ECO:0000313" key="3">
    <source>
        <dbReference type="Proteomes" id="UP000244173"/>
    </source>
</evidence>
<dbReference type="STRING" id="1122240.GCA_000620105_02149"/>
<organism evidence="2 3">
    <name type="scientific">Microvirgula aerodenitrificans</name>
    <dbReference type="NCBI Taxonomy" id="57480"/>
    <lineage>
        <taxon>Bacteria</taxon>
        <taxon>Pseudomonadati</taxon>
        <taxon>Pseudomonadota</taxon>
        <taxon>Betaproteobacteria</taxon>
        <taxon>Neisseriales</taxon>
        <taxon>Aquaspirillaceae</taxon>
        <taxon>Microvirgula</taxon>
    </lineage>
</organism>
<dbReference type="AlphaFoldDB" id="A0A2S0P9A4"/>
<dbReference type="Pfam" id="PF01590">
    <property type="entry name" value="GAF"/>
    <property type="match status" value="1"/>
</dbReference>
<sequence length="227" mass="23722">MTSSLVSDYLRRNALDLPVDAIVASIDTLHAALAVPVAVDDEDALYRYRVPEVSADGACSLFDQLAAQPYDLAGVLGGRDAARTHLLQRLNRLVQTVNAQVGADWLGIYRRLPVAAGEALVKLACVGLPSRAEFPLDAAFAAHSNNSTVGLSGRGMVIDDVAIHAAGGGSYYVCDPKVRAEACLPVYAADGTVAGIIDAEAAPAGFFTPARQVVLVALCVLLSDEFA</sequence>
<keyword evidence="3" id="KW-1185">Reference proteome</keyword>
<gene>
    <name evidence="2" type="ORF">DAI18_08015</name>
</gene>
<dbReference type="Gene3D" id="3.30.450.40">
    <property type="match status" value="1"/>
</dbReference>
<name>A0A2S0P9A4_9NEIS</name>
<proteinExistence type="predicted"/>
<dbReference type="RefSeq" id="WP_107889094.1">
    <property type="nucleotide sequence ID" value="NZ_CP028519.1"/>
</dbReference>
<dbReference type="SUPFAM" id="SSF55781">
    <property type="entry name" value="GAF domain-like"/>
    <property type="match status" value="1"/>
</dbReference>
<feature type="domain" description="GAF" evidence="1">
    <location>
        <begin position="86"/>
        <end position="222"/>
    </location>
</feature>
<evidence type="ECO:0000259" key="1">
    <source>
        <dbReference type="Pfam" id="PF01590"/>
    </source>
</evidence>
<reference evidence="2 3" key="1">
    <citation type="submission" date="2018-04" db="EMBL/GenBank/DDBJ databases">
        <title>Denitrifier Microvirgula.</title>
        <authorList>
            <person name="Anderson E."/>
            <person name="Jang J."/>
            <person name="Ishii S."/>
        </authorList>
    </citation>
    <scope>NUCLEOTIDE SEQUENCE [LARGE SCALE GENOMIC DNA]</scope>
    <source>
        <strain evidence="2 3">BE2.4</strain>
    </source>
</reference>
<dbReference type="Proteomes" id="UP000244173">
    <property type="component" value="Chromosome"/>
</dbReference>